<organism evidence="1 2">
    <name type="scientific">Amniculicola lignicola CBS 123094</name>
    <dbReference type="NCBI Taxonomy" id="1392246"/>
    <lineage>
        <taxon>Eukaryota</taxon>
        <taxon>Fungi</taxon>
        <taxon>Dikarya</taxon>
        <taxon>Ascomycota</taxon>
        <taxon>Pezizomycotina</taxon>
        <taxon>Dothideomycetes</taxon>
        <taxon>Pleosporomycetidae</taxon>
        <taxon>Pleosporales</taxon>
        <taxon>Amniculicolaceae</taxon>
        <taxon>Amniculicola</taxon>
    </lineage>
</organism>
<accession>A0A6A5WML3</accession>
<evidence type="ECO:0008006" key="3">
    <source>
        <dbReference type="Google" id="ProtNLM"/>
    </source>
</evidence>
<reference evidence="1" key="1">
    <citation type="journal article" date="2020" name="Stud. Mycol.">
        <title>101 Dothideomycetes genomes: a test case for predicting lifestyles and emergence of pathogens.</title>
        <authorList>
            <person name="Haridas S."/>
            <person name="Albert R."/>
            <person name="Binder M."/>
            <person name="Bloem J."/>
            <person name="Labutti K."/>
            <person name="Salamov A."/>
            <person name="Andreopoulos B."/>
            <person name="Baker S."/>
            <person name="Barry K."/>
            <person name="Bills G."/>
            <person name="Bluhm B."/>
            <person name="Cannon C."/>
            <person name="Castanera R."/>
            <person name="Culley D."/>
            <person name="Daum C."/>
            <person name="Ezra D."/>
            <person name="Gonzalez J."/>
            <person name="Henrissat B."/>
            <person name="Kuo A."/>
            <person name="Liang C."/>
            <person name="Lipzen A."/>
            <person name="Lutzoni F."/>
            <person name="Magnuson J."/>
            <person name="Mondo S."/>
            <person name="Nolan M."/>
            <person name="Ohm R."/>
            <person name="Pangilinan J."/>
            <person name="Park H.-J."/>
            <person name="Ramirez L."/>
            <person name="Alfaro M."/>
            <person name="Sun H."/>
            <person name="Tritt A."/>
            <person name="Yoshinaga Y."/>
            <person name="Zwiers L.-H."/>
            <person name="Turgeon B."/>
            <person name="Goodwin S."/>
            <person name="Spatafora J."/>
            <person name="Crous P."/>
            <person name="Grigoriev I."/>
        </authorList>
    </citation>
    <scope>NUCLEOTIDE SEQUENCE</scope>
    <source>
        <strain evidence="1">CBS 123094</strain>
    </source>
</reference>
<dbReference type="AlphaFoldDB" id="A0A6A5WML3"/>
<dbReference type="Proteomes" id="UP000799779">
    <property type="component" value="Unassembled WGS sequence"/>
</dbReference>
<name>A0A6A5WML3_9PLEO</name>
<dbReference type="EMBL" id="ML977579">
    <property type="protein sequence ID" value="KAF2002124.1"/>
    <property type="molecule type" value="Genomic_DNA"/>
</dbReference>
<evidence type="ECO:0000313" key="1">
    <source>
        <dbReference type="EMBL" id="KAF2002124.1"/>
    </source>
</evidence>
<gene>
    <name evidence="1" type="ORF">P154DRAFT_574437</name>
</gene>
<proteinExistence type="predicted"/>
<keyword evidence="2" id="KW-1185">Reference proteome</keyword>
<dbReference type="SUPFAM" id="SSF57850">
    <property type="entry name" value="RING/U-box"/>
    <property type="match status" value="1"/>
</dbReference>
<dbReference type="Gene3D" id="3.30.40.10">
    <property type="entry name" value="Zinc/RING finger domain, C3HC4 (zinc finger)"/>
    <property type="match status" value="1"/>
</dbReference>
<sequence>MESPAAESSQDLEIVLQNISWELPSDHFILTPTICSICKGETVMENDLIGSEAGTLDNLSGHPYHRQCLSAWLRCLSTRRNLICPLDRRVLLPTCSDNVGLEFGREPEELRALIEGVPSASPYPTSDGERFWGRQYSHSGEYGSGPSFTGCDNLSTS</sequence>
<evidence type="ECO:0000313" key="2">
    <source>
        <dbReference type="Proteomes" id="UP000799779"/>
    </source>
</evidence>
<dbReference type="InterPro" id="IPR013083">
    <property type="entry name" value="Znf_RING/FYVE/PHD"/>
</dbReference>
<protein>
    <recommendedName>
        <fullName evidence="3">RING-type domain-containing protein</fullName>
    </recommendedName>
</protein>